<name>A0A1W7D5N9_9ACTN</name>
<keyword evidence="3 4" id="KW-0067">ATP-binding</keyword>
<dbReference type="AlphaFoldDB" id="A0A1W7D5N9"/>
<evidence type="ECO:0000256" key="4">
    <source>
        <dbReference type="PIRSR" id="PIRSR006806-1"/>
    </source>
</evidence>
<keyword evidence="6" id="KW-0436">Ligase</keyword>
<dbReference type="GO" id="GO:0009396">
    <property type="term" value="P:folic acid-containing compound biosynthetic process"/>
    <property type="evidence" value="ECO:0007669"/>
    <property type="project" value="TreeGrafter"/>
</dbReference>
<dbReference type="NCBIfam" id="TIGR02727">
    <property type="entry name" value="MTHFS_bact"/>
    <property type="match status" value="1"/>
</dbReference>
<organism evidence="6 7">
    <name type="scientific">Streptomyces marincola</name>
    <dbReference type="NCBI Taxonomy" id="2878388"/>
    <lineage>
        <taxon>Bacteria</taxon>
        <taxon>Bacillati</taxon>
        <taxon>Actinomycetota</taxon>
        <taxon>Actinomycetes</taxon>
        <taxon>Kitasatosporales</taxon>
        <taxon>Streptomycetaceae</taxon>
        <taxon>Streptomyces</taxon>
    </lineage>
</organism>
<feature type="binding site" evidence="4">
    <location>
        <position position="54"/>
    </location>
    <ligand>
        <name>substrate</name>
    </ligand>
</feature>
<keyword evidence="7" id="KW-1185">Reference proteome</keyword>
<dbReference type="Gene3D" id="3.40.50.10420">
    <property type="entry name" value="NagB/RpiA/CoA transferase-like"/>
    <property type="match status" value="1"/>
</dbReference>
<evidence type="ECO:0000313" key="6">
    <source>
        <dbReference type="EMBL" id="ARQ72411.1"/>
    </source>
</evidence>
<dbReference type="Pfam" id="PF01812">
    <property type="entry name" value="5-FTHF_cyc-lig"/>
    <property type="match status" value="1"/>
</dbReference>
<dbReference type="InterPro" id="IPR024185">
    <property type="entry name" value="FTHF_cligase-like_sf"/>
</dbReference>
<keyword evidence="2 4" id="KW-0547">Nucleotide-binding</keyword>
<dbReference type="RefSeq" id="WP_086162263.1">
    <property type="nucleotide sequence ID" value="NZ_CP021121.1"/>
</dbReference>
<dbReference type="PIRSF" id="PIRSF006806">
    <property type="entry name" value="FTHF_cligase"/>
    <property type="match status" value="1"/>
</dbReference>
<dbReference type="EC" id="6.3.3.2" evidence="5"/>
<feature type="binding site" evidence="4">
    <location>
        <begin position="8"/>
        <end position="12"/>
    </location>
    <ligand>
        <name>ATP</name>
        <dbReference type="ChEBI" id="CHEBI:30616"/>
    </ligand>
</feature>
<dbReference type="SUPFAM" id="SSF100950">
    <property type="entry name" value="NagB/RpiA/CoA transferase-like"/>
    <property type="match status" value="1"/>
</dbReference>
<feature type="binding site" evidence="4">
    <location>
        <position position="59"/>
    </location>
    <ligand>
        <name>substrate</name>
    </ligand>
</feature>
<feature type="binding site" evidence="4">
    <location>
        <begin position="141"/>
        <end position="149"/>
    </location>
    <ligand>
        <name>ATP</name>
        <dbReference type="ChEBI" id="CHEBI:30616"/>
    </ligand>
</feature>
<dbReference type="OrthoDB" id="3242798at2"/>
<evidence type="ECO:0000313" key="7">
    <source>
        <dbReference type="Proteomes" id="UP000194218"/>
    </source>
</evidence>
<keyword evidence="5" id="KW-0479">Metal-binding</keyword>
<proteinExistence type="inferred from homology"/>
<reference evidence="6 7" key="1">
    <citation type="submission" date="2017-05" db="EMBL/GenBank/DDBJ databases">
        <title>Complete genome sequence of Streptomyces sp. SCSIO 03032 revealed the diverse biosynthetic pathways for its bioactive secondary metabolites.</title>
        <authorList>
            <person name="Ma L."/>
            <person name="Zhu Y."/>
            <person name="Zhang W."/>
            <person name="Zhang G."/>
            <person name="Tian X."/>
            <person name="Zhang S."/>
            <person name="Zhang C."/>
        </authorList>
    </citation>
    <scope>NUCLEOTIDE SEQUENCE [LARGE SCALE GENOMIC DNA]</scope>
    <source>
        <strain evidence="6 7">SCSIO 03032</strain>
    </source>
</reference>
<dbReference type="KEGG" id="smao:CAG99_16250"/>
<dbReference type="GO" id="GO:0005524">
    <property type="term" value="F:ATP binding"/>
    <property type="evidence" value="ECO:0007669"/>
    <property type="project" value="UniProtKB-KW"/>
</dbReference>
<dbReference type="EMBL" id="CP021121">
    <property type="protein sequence ID" value="ARQ72411.1"/>
    <property type="molecule type" value="Genomic_DNA"/>
</dbReference>
<evidence type="ECO:0000256" key="3">
    <source>
        <dbReference type="ARBA" id="ARBA00022840"/>
    </source>
</evidence>
<comment type="catalytic activity">
    <reaction evidence="5">
        <text>(6S)-5-formyl-5,6,7,8-tetrahydrofolate + ATP = (6R)-5,10-methenyltetrahydrofolate + ADP + phosphate</text>
        <dbReference type="Rhea" id="RHEA:10488"/>
        <dbReference type="ChEBI" id="CHEBI:30616"/>
        <dbReference type="ChEBI" id="CHEBI:43474"/>
        <dbReference type="ChEBI" id="CHEBI:57455"/>
        <dbReference type="ChEBI" id="CHEBI:57457"/>
        <dbReference type="ChEBI" id="CHEBI:456216"/>
        <dbReference type="EC" id="6.3.3.2"/>
    </reaction>
</comment>
<dbReference type="InterPro" id="IPR037171">
    <property type="entry name" value="NagB/RpiA_transferase-like"/>
</dbReference>
<sequence>MDGLTARKREVRRDLLAVRAAMSDDEVEQAAGALADRALDLPGLAAADTVAAYVSVGREPGTVRLLDVLAERGVRVLLPVLLPDDDLDWARYEGADRLVESERGGRARLREPGGVRLGRDAVVDAGVVLLPGLAVDRRGVRMGRGGGSYDRVLARLSAAGAEPDLVVLVYGHEVVDELPREPHDRPVHAAVTPEGVHRFRAPGRTPGA</sequence>
<dbReference type="InterPro" id="IPR002698">
    <property type="entry name" value="FTHF_cligase"/>
</dbReference>
<comment type="cofactor">
    <cofactor evidence="5">
        <name>Mg(2+)</name>
        <dbReference type="ChEBI" id="CHEBI:18420"/>
    </cofactor>
</comment>
<comment type="similarity">
    <text evidence="1 5">Belongs to the 5-formyltetrahydrofolate cyclo-ligase family.</text>
</comment>
<accession>A0A1W7D5N9</accession>
<protein>
    <recommendedName>
        <fullName evidence="5">5-formyltetrahydrofolate cyclo-ligase</fullName>
        <ecNumber evidence="5">6.3.3.2</ecNumber>
    </recommendedName>
</protein>
<gene>
    <name evidence="6" type="ORF">CAG99_16250</name>
</gene>
<evidence type="ECO:0000256" key="1">
    <source>
        <dbReference type="ARBA" id="ARBA00010638"/>
    </source>
</evidence>
<dbReference type="GO" id="GO:0035999">
    <property type="term" value="P:tetrahydrofolate interconversion"/>
    <property type="evidence" value="ECO:0007669"/>
    <property type="project" value="TreeGrafter"/>
</dbReference>
<evidence type="ECO:0000256" key="5">
    <source>
        <dbReference type="RuleBase" id="RU361279"/>
    </source>
</evidence>
<dbReference type="GO" id="GO:0030272">
    <property type="term" value="F:5-formyltetrahydrofolate cyclo-ligase activity"/>
    <property type="evidence" value="ECO:0007669"/>
    <property type="project" value="UniProtKB-EC"/>
</dbReference>
<keyword evidence="5" id="KW-0460">Magnesium</keyword>
<dbReference type="PANTHER" id="PTHR23407">
    <property type="entry name" value="ATPASE INHIBITOR/5-FORMYLTETRAHYDROFOLATE CYCLO-LIGASE"/>
    <property type="match status" value="1"/>
</dbReference>
<dbReference type="Proteomes" id="UP000194218">
    <property type="component" value="Chromosome"/>
</dbReference>
<dbReference type="GO" id="GO:0046872">
    <property type="term" value="F:metal ion binding"/>
    <property type="evidence" value="ECO:0007669"/>
    <property type="project" value="UniProtKB-KW"/>
</dbReference>
<dbReference type="PANTHER" id="PTHR23407:SF1">
    <property type="entry name" value="5-FORMYLTETRAHYDROFOLATE CYCLO-LIGASE"/>
    <property type="match status" value="1"/>
</dbReference>
<evidence type="ECO:0000256" key="2">
    <source>
        <dbReference type="ARBA" id="ARBA00022741"/>
    </source>
</evidence>